<protein>
    <submittedName>
        <fullName evidence="1">Uncharacterized protein</fullName>
    </submittedName>
</protein>
<dbReference type="EMBL" id="BARS01033161">
    <property type="protein sequence ID" value="GAG22768.1"/>
    <property type="molecule type" value="Genomic_DNA"/>
</dbReference>
<evidence type="ECO:0000313" key="1">
    <source>
        <dbReference type="EMBL" id="GAG22768.1"/>
    </source>
</evidence>
<proteinExistence type="predicted"/>
<sequence>SAIKYVEKATRRAEEWFDIVGNTINIDKPRKEPPIDWNKYDSEFYKYWKLENFGYYYFEVPTNKEN</sequence>
<reference evidence="1" key="1">
    <citation type="journal article" date="2014" name="Front. Microbiol.">
        <title>High frequency of phylogenetically diverse reductive dehalogenase-homologous genes in deep subseafloor sedimentary metagenomes.</title>
        <authorList>
            <person name="Kawai M."/>
            <person name="Futagami T."/>
            <person name="Toyoda A."/>
            <person name="Takaki Y."/>
            <person name="Nishi S."/>
            <person name="Hori S."/>
            <person name="Arai W."/>
            <person name="Tsubouchi T."/>
            <person name="Morono Y."/>
            <person name="Uchiyama I."/>
            <person name="Ito T."/>
            <person name="Fujiyama A."/>
            <person name="Inagaki F."/>
            <person name="Takami H."/>
        </authorList>
    </citation>
    <scope>NUCLEOTIDE SEQUENCE</scope>
    <source>
        <strain evidence="1">Expedition CK06-06</strain>
    </source>
</reference>
<dbReference type="AlphaFoldDB" id="X0WDY9"/>
<name>X0WDY9_9ZZZZ</name>
<accession>X0WDY9</accession>
<organism evidence="1">
    <name type="scientific">marine sediment metagenome</name>
    <dbReference type="NCBI Taxonomy" id="412755"/>
    <lineage>
        <taxon>unclassified sequences</taxon>
        <taxon>metagenomes</taxon>
        <taxon>ecological metagenomes</taxon>
    </lineage>
</organism>
<feature type="non-terminal residue" evidence="1">
    <location>
        <position position="1"/>
    </location>
</feature>
<comment type="caution">
    <text evidence="1">The sequence shown here is derived from an EMBL/GenBank/DDBJ whole genome shotgun (WGS) entry which is preliminary data.</text>
</comment>
<gene>
    <name evidence="1" type="ORF">S01H1_51391</name>
</gene>